<evidence type="ECO:0000313" key="3">
    <source>
        <dbReference type="EMBL" id="AKP66257.1"/>
    </source>
</evidence>
<dbReference type="InterPro" id="IPR049492">
    <property type="entry name" value="BD-FAE-like_dom"/>
</dbReference>
<evidence type="ECO:0000256" key="1">
    <source>
        <dbReference type="ARBA" id="ARBA00022801"/>
    </source>
</evidence>
<organism evidence="3 4">
    <name type="scientific">Companilactobacillus ginsenosidimutans</name>
    <dbReference type="NCBI Taxonomy" id="1007676"/>
    <lineage>
        <taxon>Bacteria</taxon>
        <taxon>Bacillati</taxon>
        <taxon>Bacillota</taxon>
        <taxon>Bacilli</taxon>
        <taxon>Lactobacillales</taxon>
        <taxon>Lactobacillaceae</taxon>
        <taxon>Companilactobacillus</taxon>
    </lineage>
</organism>
<dbReference type="SUPFAM" id="SSF53474">
    <property type="entry name" value="alpha/beta-Hydrolases"/>
    <property type="match status" value="1"/>
</dbReference>
<keyword evidence="4" id="KW-1185">Reference proteome</keyword>
<dbReference type="RefSeq" id="WP_048702532.1">
    <property type="nucleotide sequence ID" value="NZ_CP012034.1"/>
</dbReference>
<reference evidence="4" key="1">
    <citation type="submission" date="2015-07" db="EMBL/GenBank/DDBJ databases">
        <title>Lactobacillus ginsenosidimutans/EMML 3141/ whole genome sequencing.</title>
        <authorList>
            <person name="Kim M.K."/>
            <person name="Im W.-T."/>
            <person name="Srinivasan S."/>
            <person name="Lee J.-J."/>
        </authorList>
    </citation>
    <scope>NUCLEOTIDE SEQUENCE [LARGE SCALE GENOMIC DNA]</scope>
    <source>
        <strain evidence="4">EMML 3041</strain>
    </source>
</reference>
<protein>
    <recommendedName>
        <fullName evidence="2">BD-FAE-like domain-containing protein</fullName>
    </recommendedName>
</protein>
<dbReference type="GO" id="GO:0016787">
    <property type="term" value="F:hydrolase activity"/>
    <property type="evidence" value="ECO:0007669"/>
    <property type="project" value="UniProtKB-KW"/>
</dbReference>
<name>A0A0H4QE91_9LACO</name>
<sequence>MDKEVRFENVEMSVPQIDEHQDVTYSQVNLGIDVRDLKMSILVPRTKQKKPAVLYFPGGGFTKANYHKFIQLRSKLAEVGMVVAAAEYRVIPDQFPSLVLDAKNALKYLYDNADLYNIDTTRIAVLGDSAGGYLSQFLGATSESSDLLPTRMNVDQTKVKAVVSLYGFSDLLRIGDGIDGAEDFHAGTTSPEALLVNGISFGTDLSASICDNPERAREASPLSYVKEGLPPFLLMHGDKDVIVSQKQADYMAAALDEKGNSVVHAVVHGAGHGTSEWYQPQIADYIIDWLEKQLDWQGQGSLESQSEL</sequence>
<dbReference type="InterPro" id="IPR029058">
    <property type="entry name" value="AB_hydrolase_fold"/>
</dbReference>
<dbReference type="InterPro" id="IPR050300">
    <property type="entry name" value="GDXG_lipolytic_enzyme"/>
</dbReference>
<evidence type="ECO:0000259" key="2">
    <source>
        <dbReference type="Pfam" id="PF20434"/>
    </source>
</evidence>
<dbReference type="OrthoDB" id="9815425at2"/>
<proteinExistence type="predicted"/>
<dbReference type="AlphaFoldDB" id="A0A0H4QE91"/>
<dbReference type="Gene3D" id="3.40.50.1820">
    <property type="entry name" value="alpha/beta hydrolase"/>
    <property type="match status" value="1"/>
</dbReference>
<dbReference type="PANTHER" id="PTHR48081">
    <property type="entry name" value="AB HYDROLASE SUPERFAMILY PROTEIN C4A8.06C"/>
    <property type="match status" value="1"/>
</dbReference>
<dbReference type="Pfam" id="PF20434">
    <property type="entry name" value="BD-FAE"/>
    <property type="match status" value="1"/>
</dbReference>
<dbReference type="EMBL" id="CP012034">
    <property type="protein sequence ID" value="AKP66257.1"/>
    <property type="molecule type" value="Genomic_DNA"/>
</dbReference>
<dbReference type="PANTHER" id="PTHR48081:SF13">
    <property type="entry name" value="ALPHA_BETA HYDROLASE"/>
    <property type="match status" value="1"/>
</dbReference>
<dbReference type="PATRIC" id="fig|1007676.4.peg.204"/>
<dbReference type="STRING" id="1007676.ABM34_00970"/>
<dbReference type="KEGG" id="lgn:ABM34_00970"/>
<evidence type="ECO:0000313" key="4">
    <source>
        <dbReference type="Proteomes" id="UP000036106"/>
    </source>
</evidence>
<dbReference type="Proteomes" id="UP000036106">
    <property type="component" value="Chromosome"/>
</dbReference>
<keyword evidence="1" id="KW-0378">Hydrolase</keyword>
<gene>
    <name evidence="3" type="ORF">ABM34_00970</name>
</gene>
<feature type="domain" description="BD-FAE-like" evidence="2">
    <location>
        <begin position="41"/>
        <end position="255"/>
    </location>
</feature>
<accession>A0A0H4QE91</accession>